<dbReference type="InterPro" id="IPR036291">
    <property type="entry name" value="NAD(P)-bd_dom_sf"/>
</dbReference>
<evidence type="ECO:0000259" key="2">
    <source>
        <dbReference type="SMART" id="SM00829"/>
    </source>
</evidence>
<keyword evidence="1" id="KW-0560">Oxidoreductase</keyword>
<feature type="domain" description="Enoyl reductase (ER)" evidence="2">
    <location>
        <begin position="65"/>
        <end position="339"/>
    </location>
</feature>
<dbReference type="PANTHER" id="PTHR43205">
    <property type="entry name" value="PROSTAGLANDIN REDUCTASE"/>
    <property type="match status" value="1"/>
</dbReference>
<dbReference type="InterPro" id="IPR011032">
    <property type="entry name" value="GroES-like_sf"/>
</dbReference>
<dbReference type="AlphaFoldDB" id="A0A5C3QUE8"/>
<dbReference type="InterPro" id="IPR041694">
    <property type="entry name" value="ADH_N_2"/>
</dbReference>
<dbReference type="Pfam" id="PF16884">
    <property type="entry name" value="ADH_N_2"/>
    <property type="match status" value="1"/>
</dbReference>
<gene>
    <name evidence="3" type="ORF">BDV98DRAFT_654073</name>
</gene>
<dbReference type="FunFam" id="3.40.50.720:FF:000121">
    <property type="entry name" value="Prostaglandin reductase 2"/>
    <property type="match status" value="1"/>
</dbReference>
<dbReference type="Gene3D" id="3.90.180.10">
    <property type="entry name" value="Medium-chain alcohol dehydrogenases, catalytic domain"/>
    <property type="match status" value="1"/>
</dbReference>
<proteinExistence type="predicted"/>
<dbReference type="OrthoDB" id="809632at2759"/>
<dbReference type="GO" id="GO:0016628">
    <property type="term" value="F:oxidoreductase activity, acting on the CH-CH group of donors, NAD or NADP as acceptor"/>
    <property type="evidence" value="ECO:0007669"/>
    <property type="project" value="InterPro"/>
</dbReference>
<dbReference type="Pfam" id="PF00107">
    <property type="entry name" value="ADH_zinc_N"/>
    <property type="match status" value="1"/>
</dbReference>
<dbReference type="InterPro" id="IPR045010">
    <property type="entry name" value="MDR_fam"/>
</dbReference>
<evidence type="ECO:0000313" key="3">
    <source>
        <dbReference type="EMBL" id="TFL04470.1"/>
    </source>
</evidence>
<dbReference type="SUPFAM" id="SSF51735">
    <property type="entry name" value="NAD(P)-binding Rossmann-fold domains"/>
    <property type="match status" value="1"/>
</dbReference>
<dbReference type="InterPro" id="IPR013149">
    <property type="entry name" value="ADH-like_C"/>
</dbReference>
<keyword evidence="4" id="KW-1185">Reference proteome</keyword>
<sequence length="344" mass="36742">MPSTTVNGRHLLKNYPSGYPIPGTTTIYDTSERLDLDTVPLNGGVLAKLVVLSIDPYLRNTIKGNAPGSVQLGQPLTGFGIVKVIRSEVPAHSTGDYLSVNGLYHQEYSIFTKDQLSSAELLKADNRLPLSVHLGAAGPTGLTAFAGWKEFAKVKKGDTVFVSTAAGAVGSLVVQLAKLESLKVIGSAGSDEKVKFLKELGVDVAFNYKTTDLRDVLKKEGPIDLYWDNVGGDTLDAALENASTGARVIICGSISSYNHAATSAGVKNLLHLTSKEINLYGLSYFALAPKYDAEFKKTVIPKLADGTFKYLEDRKFGLDQAPQAMLDVQNGGNTGKSVIILSDD</sequence>
<dbReference type="SUPFAM" id="SSF50129">
    <property type="entry name" value="GroES-like"/>
    <property type="match status" value="1"/>
</dbReference>
<organism evidence="3 4">
    <name type="scientific">Pterulicium gracile</name>
    <dbReference type="NCBI Taxonomy" id="1884261"/>
    <lineage>
        <taxon>Eukaryota</taxon>
        <taxon>Fungi</taxon>
        <taxon>Dikarya</taxon>
        <taxon>Basidiomycota</taxon>
        <taxon>Agaricomycotina</taxon>
        <taxon>Agaricomycetes</taxon>
        <taxon>Agaricomycetidae</taxon>
        <taxon>Agaricales</taxon>
        <taxon>Pleurotineae</taxon>
        <taxon>Pterulaceae</taxon>
        <taxon>Pterulicium</taxon>
    </lineage>
</organism>
<reference evidence="3 4" key="1">
    <citation type="journal article" date="2019" name="Nat. Ecol. Evol.">
        <title>Megaphylogeny resolves global patterns of mushroom evolution.</title>
        <authorList>
            <person name="Varga T."/>
            <person name="Krizsan K."/>
            <person name="Foldi C."/>
            <person name="Dima B."/>
            <person name="Sanchez-Garcia M."/>
            <person name="Sanchez-Ramirez S."/>
            <person name="Szollosi G.J."/>
            <person name="Szarkandi J.G."/>
            <person name="Papp V."/>
            <person name="Albert L."/>
            <person name="Andreopoulos W."/>
            <person name="Angelini C."/>
            <person name="Antonin V."/>
            <person name="Barry K.W."/>
            <person name="Bougher N.L."/>
            <person name="Buchanan P."/>
            <person name="Buyck B."/>
            <person name="Bense V."/>
            <person name="Catcheside P."/>
            <person name="Chovatia M."/>
            <person name="Cooper J."/>
            <person name="Damon W."/>
            <person name="Desjardin D."/>
            <person name="Finy P."/>
            <person name="Geml J."/>
            <person name="Haridas S."/>
            <person name="Hughes K."/>
            <person name="Justo A."/>
            <person name="Karasinski D."/>
            <person name="Kautmanova I."/>
            <person name="Kiss B."/>
            <person name="Kocsube S."/>
            <person name="Kotiranta H."/>
            <person name="LaButti K.M."/>
            <person name="Lechner B.E."/>
            <person name="Liimatainen K."/>
            <person name="Lipzen A."/>
            <person name="Lukacs Z."/>
            <person name="Mihaltcheva S."/>
            <person name="Morgado L.N."/>
            <person name="Niskanen T."/>
            <person name="Noordeloos M.E."/>
            <person name="Ohm R.A."/>
            <person name="Ortiz-Santana B."/>
            <person name="Ovrebo C."/>
            <person name="Racz N."/>
            <person name="Riley R."/>
            <person name="Savchenko A."/>
            <person name="Shiryaev A."/>
            <person name="Soop K."/>
            <person name="Spirin V."/>
            <person name="Szebenyi C."/>
            <person name="Tomsovsky M."/>
            <person name="Tulloss R.E."/>
            <person name="Uehling J."/>
            <person name="Grigoriev I.V."/>
            <person name="Vagvolgyi C."/>
            <person name="Papp T."/>
            <person name="Martin F.M."/>
            <person name="Miettinen O."/>
            <person name="Hibbett D.S."/>
            <person name="Nagy L.G."/>
        </authorList>
    </citation>
    <scope>NUCLEOTIDE SEQUENCE [LARGE SCALE GENOMIC DNA]</scope>
    <source>
        <strain evidence="3 4">CBS 309.79</strain>
    </source>
</reference>
<evidence type="ECO:0000313" key="4">
    <source>
        <dbReference type="Proteomes" id="UP000305067"/>
    </source>
</evidence>
<dbReference type="EMBL" id="ML178818">
    <property type="protein sequence ID" value="TFL04470.1"/>
    <property type="molecule type" value="Genomic_DNA"/>
</dbReference>
<evidence type="ECO:0000256" key="1">
    <source>
        <dbReference type="ARBA" id="ARBA00023002"/>
    </source>
</evidence>
<protein>
    <submittedName>
        <fullName evidence="3">Alcohol dehydrogenase</fullName>
    </submittedName>
</protein>
<dbReference type="CDD" id="cd05288">
    <property type="entry name" value="PGDH"/>
    <property type="match status" value="1"/>
</dbReference>
<dbReference type="PANTHER" id="PTHR43205:SF7">
    <property type="entry name" value="PROSTAGLANDIN REDUCTASE 1"/>
    <property type="match status" value="1"/>
</dbReference>
<dbReference type="Gene3D" id="3.40.50.720">
    <property type="entry name" value="NAD(P)-binding Rossmann-like Domain"/>
    <property type="match status" value="1"/>
</dbReference>
<accession>A0A5C3QUE8</accession>
<dbReference type="InterPro" id="IPR020843">
    <property type="entry name" value="ER"/>
</dbReference>
<dbReference type="SMART" id="SM00829">
    <property type="entry name" value="PKS_ER"/>
    <property type="match status" value="1"/>
</dbReference>
<dbReference type="Proteomes" id="UP000305067">
    <property type="component" value="Unassembled WGS sequence"/>
</dbReference>
<name>A0A5C3QUE8_9AGAR</name>